<dbReference type="PROSITE" id="PS50206">
    <property type="entry name" value="RHODANESE_3"/>
    <property type="match status" value="1"/>
</dbReference>
<dbReference type="InterPro" id="IPR036873">
    <property type="entry name" value="Rhodanese-like_dom_sf"/>
</dbReference>
<dbReference type="AlphaFoldDB" id="A0A6P8X0Q0"/>
<dbReference type="Gene3D" id="1.10.510.10">
    <property type="entry name" value="Transferase(Phosphotransferase) domain 1"/>
    <property type="match status" value="1"/>
</dbReference>
<dbReference type="GO" id="GO:0005096">
    <property type="term" value="F:GTPase activator activity"/>
    <property type="evidence" value="ECO:0007669"/>
    <property type="project" value="UniProtKB-KW"/>
</dbReference>
<evidence type="ECO:0000259" key="3">
    <source>
        <dbReference type="PROSITE" id="PS50086"/>
    </source>
</evidence>
<dbReference type="PROSITE" id="PS50086">
    <property type="entry name" value="TBC_RABGAP"/>
    <property type="match status" value="1"/>
</dbReference>
<dbReference type="FunFam" id="3.40.250.10:FF:000056">
    <property type="entry name" value="TBC domain-containing protein kinase protein"/>
    <property type="match status" value="1"/>
</dbReference>
<dbReference type="Pfam" id="PF00566">
    <property type="entry name" value="RabGAP-TBC"/>
    <property type="match status" value="1"/>
</dbReference>
<dbReference type="PANTHER" id="PTHR22957:SF168">
    <property type="entry name" value="TBC DOMAIN-CONTAINING PROTEIN KINASE-LIKE PROTEIN"/>
    <property type="match status" value="1"/>
</dbReference>
<keyword evidence="5" id="KW-1185">Reference proteome</keyword>
<evidence type="ECO:0000259" key="2">
    <source>
        <dbReference type="PROSITE" id="PS50011"/>
    </source>
</evidence>
<dbReference type="RefSeq" id="XP_034105338.1">
    <property type="nucleotide sequence ID" value="XM_034249447.2"/>
</dbReference>
<dbReference type="Pfam" id="PF00069">
    <property type="entry name" value="Pkinase"/>
    <property type="match status" value="1"/>
</dbReference>
<dbReference type="FunFam" id="1.10.8.270:FF:000043">
    <property type="entry name" value="AGAP000552-PA-like protein"/>
    <property type="match status" value="1"/>
</dbReference>
<gene>
    <name evidence="6" type="primary">LOC117568648</name>
</gene>
<dbReference type="Gene3D" id="3.40.250.10">
    <property type="entry name" value="Rhodanese-like domain"/>
    <property type="match status" value="1"/>
</dbReference>
<dbReference type="GO" id="GO:0004672">
    <property type="term" value="F:protein kinase activity"/>
    <property type="evidence" value="ECO:0007669"/>
    <property type="project" value="InterPro"/>
</dbReference>
<organism evidence="5 6">
    <name type="scientific">Drosophila albomicans</name>
    <name type="common">Fruit fly</name>
    <dbReference type="NCBI Taxonomy" id="7291"/>
    <lineage>
        <taxon>Eukaryota</taxon>
        <taxon>Metazoa</taxon>
        <taxon>Ecdysozoa</taxon>
        <taxon>Arthropoda</taxon>
        <taxon>Hexapoda</taxon>
        <taxon>Insecta</taxon>
        <taxon>Pterygota</taxon>
        <taxon>Neoptera</taxon>
        <taxon>Endopterygota</taxon>
        <taxon>Diptera</taxon>
        <taxon>Brachycera</taxon>
        <taxon>Muscomorpha</taxon>
        <taxon>Ephydroidea</taxon>
        <taxon>Drosophilidae</taxon>
        <taxon>Drosophila</taxon>
    </lineage>
</organism>
<protein>
    <submittedName>
        <fullName evidence="6">TBC domain-containing protein kinase-like protein</fullName>
    </submittedName>
</protein>
<dbReference type="Gene3D" id="1.10.8.270">
    <property type="entry name" value="putative rabgap domain of human tbc1 domain family member 14 like domains"/>
    <property type="match status" value="1"/>
</dbReference>
<evidence type="ECO:0000259" key="4">
    <source>
        <dbReference type="PROSITE" id="PS50206"/>
    </source>
</evidence>
<dbReference type="InterPro" id="IPR000719">
    <property type="entry name" value="Prot_kinase_dom"/>
</dbReference>
<dbReference type="PROSITE" id="PS50011">
    <property type="entry name" value="PROTEIN_KINASE_DOM"/>
    <property type="match status" value="1"/>
</dbReference>
<feature type="domain" description="Rab-GAP TBC" evidence="3">
    <location>
        <begin position="459"/>
        <end position="642"/>
    </location>
</feature>
<dbReference type="GO" id="GO:0005524">
    <property type="term" value="F:ATP binding"/>
    <property type="evidence" value="ECO:0007669"/>
    <property type="project" value="InterPro"/>
</dbReference>
<dbReference type="SMART" id="SM00450">
    <property type="entry name" value="RHOD"/>
    <property type="match status" value="1"/>
</dbReference>
<reference evidence="6" key="1">
    <citation type="submission" date="2025-08" db="UniProtKB">
        <authorList>
            <consortium name="RefSeq"/>
        </authorList>
    </citation>
    <scope>IDENTIFICATION</scope>
    <source>
        <strain evidence="6">15112-1751.03</strain>
        <tissue evidence="6">Whole Adult</tissue>
    </source>
</reference>
<dbReference type="SMART" id="SM00164">
    <property type="entry name" value="TBC"/>
    <property type="match status" value="1"/>
</dbReference>
<dbReference type="FunFam" id="1.10.510.10:FF:001232">
    <property type="entry name" value="Predicted protein"/>
    <property type="match status" value="1"/>
</dbReference>
<evidence type="ECO:0000313" key="6">
    <source>
        <dbReference type="RefSeq" id="XP_034105338.1"/>
    </source>
</evidence>
<dbReference type="InterPro" id="IPR001763">
    <property type="entry name" value="Rhodanese-like_dom"/>
</dbReference>
<evidence type="ECO:0000256" key="1">
    <source>
        <dbReference type="ARBA" id="ARBA00022468"/>
    </source>
</evidence>
<dbReference type="PANTHER" id="PTHR22957">
    <property type="entry name" value="TBC1 DOMAIN FAMILY MEMBER GTPASE-ACTIVATING PROTEIN"/>
    <property type="match status" value="1"/>
</dbReference>
<feature type="domain" description="Protein kinase" evidence="2">
    <location>
        <begin position="1"/>
        <end position="290"/>
    </location>
</feature>
<keyword evidence="1" id="KW-0343">GTPase activation</keyword>
<dbReference type="Gene3D" id="1.10.472.80">
    <property type="entry name" value="Ypt/Rab-GAP domain of gyp1p, domain 3"/>
    <property type="match status" value="1"/>
</dbReference>
<feature type="domain" description="Rhodanese" evidence="4">
    <location>
        <begin position="746"/>
        <end position="845"/>
    </location>
</feature>
<dbReference type="Proteomes" id="UP000515160">
    <property type="component" value="Chromosome X"/>
</dbReference>
<dbReference type="SUPFAM" id="SSF56112">
    <property type="entry name" value="Protein kinase-like (PK-like)"/>
    <property type="match status" value="1"/>
</dbReference>
<dbReference type="InterPro" id="IPR011009">
    <property type="entry name" value="Kinase-like_dom_sf"/>
</dbReference>
<accession>A0A6P8X0Q0</accession>
<sequence>MANATAATNTGTSASAVNNSNKLETRRLCALTFFAKLHPGDVCGSNGLPLTPNSIAILGRSQRLKQLQHANLCQYLDVVRGKHERTIVVSEYVGHTLEEHVKRHANTPLSNTQLLRIFYQVAKALDVLHAHKLVVHNLEPRHILIEQQQQLEQVKLFNYGLHHMTKGGAYVPFPLGNVRYMAPERLLGANGSIKSDVWSWGMLLLEQLLHVELWPRLKLSNIAWKLLAFVRSNSSSGGGALVLEKIAREHQRWEMYQELPHELRHLLERCLSVLPAQRPLPSELLQHKCFADAAEMLQVASEHQQLEQLPLLLRCPLAQIYHLWQLAGGDVQAELKKEGLIRSEAPILALPQIVRLSGSSVCPPRSQSYLMDERIVLLKLQPLLQRLSRLPASVYFPLLQSQPRRQQQQQQQQDLQQQLPLLIRERDIEYQFRRVRLFTRLLHGFPHTADQLQREAAIDIPPLLRGPVWAALLGVLPNASYAKIDKFTATTTDRQIEVDIPRCHQYDELLSSPDGHRKLKRLLKAWVTAHPQYVYWQGLDSLTAPFLYLNFNNEELAFLSLFRFIPKYLQWFFLKDNSAIIKEYLSKFSQLSAFHEPLLAQHLSSINFIPELFAIPWFLTMFSHVFPLHKILHLWDKLMLGDSSYPLFIGIAILKQLKSTLLSSGFNECILLFSDLPDIVMENCVIESQKMYECTPKSITHRQHALRTQAPHVLDIGLAEVELQHLQSEQCPRISAKDVYQLLQQAPNELALIDLRSVVEYSRVHVPHSINIPFATVLLGEQRLEALNVPYLEAQLRGRIVVCVSNIHQHAVEFSHFLVACGVLRTCILHKGFNVLHSIEPNILISN</sequence>
<dbReference type="GeneID" id="117568648"/>
<dbReference type="OrthoDB" id="1668230at2759"/>
<name>A0A6P8X0Q0_DROAB</name>
<dbReference type="InterPro" id="IPR035969">
    <property type="entry name" value="Rab-GAP_TBC_sf"/>
</dbReference>
<dbReference type="InterPro" id="IPR000195">
    <property type="entry name" value="Rab-GAP-TBC_dom"/>
</dbReference>
<dbReference type="SUPFAM" id="SSF52821">
    <property type="entry name" value="Rhodanese/Cell cycle control phosphatase"/>
    <property type="match status" value="1"/>
</dbReference>
<dbReference type="Pfam" id="PF00581">
    <property type="entry name" value="Rhodanese"/>
    <property type="match status" value="1"/>
</dbReference>
<proteinExistence type="predicted"/>
<dbReference type="SUPFAM" id="SSF47923">
    <property type="entry name" value="Ypt/Rab-GAP domain of gyp1p"/>
    <property type="match status" value="2"/>
</dbReference>
<dbReference type="FunFam" id="1.10.472.80:FF:000015">
    <property type="entry name" value="TBC domain-containing protein kinase-like protein"/>
    <property type="match status" value="1"/>
</dbReference>
<evidence type="ECO:0000313" key="5">
    <source>
        <dbReference type="Proteomes" id="UP000515160"/>
    </source>
</evidence>